<protein>
    <submittedName>
        <fullName evidence="1">Glycoside hydrolase family 127 protein</fullName>
    </submittedName>
</protein>
<comment type="caution">
    <text evidence="1">The sequence shown here is derived from an EMBL/GenBank/DDBJ whole genome shotgun (WGS) entry which is preliminary data.</text>
</comment>
<gene>
    <name evidence="1" type="ORF">K8V40_09540</name>
</gene>
<dbReference type="GO" id="GO:0016787">
    <property type="term" value="F:hydrolase activity"/>
    <property type="evidence" value="ECO:0007669"/>
    <property type="project" value="UniProtKB-KW"/>
</dbReference>
<proteinExistence type="predicted"/>
<dbReference type="AlphaFoldDB" id="A0A921HKY5"/>
<dbReference type="EMBL" id="DYWE01000099">
    <property type="protein sequence ID" value="HJF81874.1"/>
    <property type="molecule type" value="Genomic_DNA"/>
</dbReference>
<organism evidence="1 2">
    <name type="scientific">Phocaeicola plebeius</name>
    <dbReference type="NCBI Taxonomy" id="310297"/>
    <lineage>
        <taxon>Bacteria</taxon>
        <taxon>Pseudomonadati</taxon>
        <taxon>Bacteroidota</taxon>
        <taxon>Bacteroidia</taxon>
        <taxon>Bacteroidales</taxon>
        <taxon>Bacteroidaceae</taxon>
        <taxon>Phocaeicola</taxon>
    </lineage>
</organism>
<reference evidence="1" key="2">
    <citation type="submission" date="2021-09" db="EMBL/GenBank/DDBJ databases">
        <authorList>
            <person name="Gilroy R."/>
        </authorList>
    </citation>
    <scope>NUCLEOTIDE SEQUENCE</scope>
    <source>
        <strain evidence="1">9794</strain>
    </source>
</reference>
<keyword evidence="1" id="KW-0378">Hydrolase</keyword>
<evidence type="ECO:0000313" key="2">
    <source>
        <dbReference type="Proteomes" id="UP000722357"/>
    </source>
</evidence>
<dbReference type="Proteomes" id="UP000722357">
    <property type="component" value="Unassembled WGS sequence"/>
</dbReference>
<evidence type="ECO:0000313" key="1">
    <source>
        <dbReference type="EMBL" id="HJF81874.1"/>
    </source>
</evidence>
<dbReference type="PROSITE" id="PS51257">
    <property type="entry name" value="PROKAR_LIPOPROTEIN"/>
    <property type="match status" value="1"/>
</dbReference>
<accession>A0A921HKY5</accession>
<feature type="non-terminal residue" evidence="1">
    <location>
        <position position="91"/>
    </location>
</feature>
<sequence>MKNKLLILMSGVAVLGITSCTKPTYQQPDAPIQEVPFTQVHINDGFWLPRIETNRTVSIPSAFKECEKNGRFDNFAIAGGLKKGEHRGDFS</sequence>
<name>A0A921HKY5_9BACT</name>
<reference evidence="1" key="1">
    <citation type="journal article" date="2021" name="PeerJ">
        <title>Extensive microbial diversity within the chicken gut microbiome revealed by metagenomics and culture.</title>
        <authorList>
            <person name="Gilroy R."/>
            <person name="Ravi A."/>
            <person name="Getino M."/>
            <person name="Pursley I."/>
            <person name="Horton D.L."/>
            <person name="Alikhan N.F."/>
            <person name="Baker D."/>
            <person name="Gharbi K."/>
            <person name="Hall N."/>
            <person name="Watson M."/>
            <person name="Adriaenssens E.M."/>
            <person name="Foster-Nyarko E."/>
            <person name="Jarju S."/>
            <person name="Secka A."/>
            <person name="Antonio M."/>
            <person name="Oren A."/>
            <person name="Chaudhuri R.R."/>
            <person name="La Ragione R."/>
            <person name="Hildebrand F."/>
            <person name="Pallen M.J."/>
        </authorList>
    </citation>
    <scope>NUCLEOTIDE SEQUENCE</scope>
    <source>
        <strain evidence="1">9794</strain>
    </source>
</reference>